<organism evidence="3 4">
    <name type="scientific">Knipowitschia caucasica</name>
    <name type="common">Caucasian dwarf goby</name>
    <name type="synonym">Pomatoschistus caucasicus</name>
    <dbReference type="NCBI Taxonomy" id="637954"/>
    <lineage>
        <taxon>Eukaryota</taxon>
        <taxon>Metazoa</taxon>
        <taxon>Chordata</taxon>
        <taxon>Craniata</taxon>
        <taxon>Vertebrata</taxon>
        <taxon>Euteleostomi</taxon>
        <taxon>Actinopterygii</taxon>
        <taxon>Neopterygii</taxon>
        <taxon>Teleostei</taxon>
        <taxon>Neoteleostei</taxon>
        <taxon>Acanthomorphata</taxon>
        <taxon>Gobiaria</taxon>
        <taxon>Gobiiformes</taxon>
        <taxon>Gobioidei</taxon>
        <taxon>Gobiidae</taxon>
        <taxon>Gobiinae</taxon>
        <taxon>Knipowitschia</taxon>
    </lineage>
</organism>
<evidence type="ECO:0008006" key="5">
    <source>
        <dbReference type="Google" id="ProtNLM"/>
    </source>
</evidence>
<dbReference type="GO" id="GO:0030317">
    <property type="term" value="P:flagellated sperm motility"/>
    <property type="evidence" value="ECO:0007669"/>
    <property type="project" value="TreeGrafter"/>
</dbReference>
<feature type="coiled-coil region" evidence="1">
    <location>
        <begin position="169"/>
        <end position="196"/>
    </location>
</feature>
<dbReference type="AlphaFoldDB" id="A0AAV2IVG6"/>
<keyword evidence="4" id="KW-1185">Reference proteome</keyword>
<sequence>MPPKKQTGKKPSPPPVIDGLNKDETSKEQLEEQVRRLRQELQRQKNELNYFSCEREMVRSVWDVTERQQQEAQALLRNLDQDMEEATMRHQAHMKIFRQKMRYLLLEHHNAVCELDAVDWEEELQNEQAALQNQIRDGMASLLTDALQVDCKAPLRLRQKHESEVATLRDVLEKNLRDADDEEERAKEELRRDLELKTRSEVSLVLNHWNTELTALSEMVRAAVREARALRQPTEHQREILREHQKFIKAKSSGLKSVRRELTLVLQEKKQRTEELTTAQETIATLHSKIKSRNKNIPHKKKAELNQLIVQHQRLLQRQKEVRGQTQILHMDTHGCCRGRRR</sequence>
<evidence type="ECO:0000313" key="3">
    <source>
        <dbReference type="EMBL" id="CAL1569222.1"/>
    </source>
</evidence>
<evidence type="ECO:0000256" key="2">
    <source>
        <dbReference type="SAM" id="MobiDB-lite"/>
    </source>
</evidence>
<gene>
    <name evidence="3" type="ORF">KC01_LOCUS1689</name>
</gene>
<name>A0AAV2IVG6_KNICA</name>
<feature type="compositionally biased region" description="Basic and acidic residues" evidence="2">
    <location>
        <begin position="20"/>
        <end position="33"/>
    </location>
</feature>
<proteinExistence type="predicted"/>
<dbReference type="InterPro" id="IPR039308">
    <property type="entry name" value="GAS8"/>
</dbReference>
<feature type="region of interest" description="Disordered" evidence="2">
    <location>
        <begin position="1"/>
        <end position="33"/>
    </location>
</feature>
<dbReference type="GO" id="GO:0031267">
    <property type="term" value="F:small GTPase binding"/>
    <property type="evidence" value="ECO:0007669"/>
    <property type="project" value="InterPro"/>
</dbReference>
<protein>
    <recommendedName>
        <fullName evidence="5">Growth arrest-specific protein 8</fullName>
    </recommendedName>
</protein>
<dbReference type="GO" id="GO:0005794">
    <property type="term" value="C:Golgi apparatus"/>
    <property type="evidence" value="ECO:0007669"/>
    <property type="project" value="TreeGrafter"/>
</dbReference>
<dbReference type="EMBL" id="OZ035823">
    <property type="protein sequence ID" value="CAL1569222.1"/>
    <property type="molecule type" value="Genomic_DNA"/>
</dbReference>
<evidence type="ECO:0000256" key="1">
    <source>
        <dbReference type="SAM" id="Coils"/>
    </source>
</evidence>
<dbReference type="PANTHER" id="PTHR31543">
    <property type="entry name" value="DYNEIN REGULATORY COMPLEX SUBUNIT 4"/>
    <property type="match status" value="1"/>
</dbReference>
<keyword evidence="1" id="KW-0175">Coiled coil</keyword>
<dbReference type="PANTHER" id="PTHR31543:SF0">
    <property type="entry name" value="DYNEIN REGULATORY COMPLEX SUBUNIT 4"/>
    <property type="match status" value="1"/>
</dbReference>
<dbReference type="Proteomes" id="UP001497482">
    <property type="component" value="Chromosome 1"/>
</dbReference>
<dbReference type="GO" id="GO:0005874">
    <property type="term" value="C:microtubule"/>
    <property type="evidence" value="ECO:0007669"/>
    <property type="project" value="TreeGrafter"/>
</dbReference>
<reference evidence="3 4" key="1">
    <citation type="submission" date="2024-04" db="EMBL/GenBank/DDBJ databases">
        <authorList>
            <person name="Waldvogel A.-M."/>
            <person name="Schoenle A."/>
        </authorList>
    </citation>
    <scope>NUCLEOTIDE SEQUENCE [LARGE SCALE GENOMIC DNA]</scope>
</reference>
<evidence type="ECO:0000313" key="4">
    <source>
        <dbReference type="Proteomes" id="UP001497482"/>
    </source>
</evidence>
<accession>A0AAV2IVG6</accession>
<dbReference type="GO" id="GO:0008017">
    <property type="term" value="F:microtubule binding"/>
    <property type="evidence" value="ECO:0007669"/>
    <property type="project" value="InterPro"/>
</dbReference>